<evidence type="ECO:0000256" key="6">
    <source>
        <dbReference type="ARBA" id="ARBA00022741"/>
    </source>
</evidence>
<dbReference type="NCBIfam" id="TIGR01016">
    <property type="entry name" value="sucCoAbeta"/>
    <property type="match status" value="1"/>
</dbReference>
<dbReference type="InterPro" id="IPR017866">
    <property type="entry name" value="Succ-CoA_synthase_bsu_CS"/>
</dbReference>
<dbReference type="EMBL" id="CAJFCJ010000001">
    <property type="protein sequence ID" value="CAD5111419.1"/>
    <property type="molecule type" value="Genomic_DNA"/>
</dbReference>
<dbReference type="GO" id="GO:0030956">
    <property type="term" value="C:glutamyl-tRNA(Gln) amidotransferase complex"/>
    <property type="evidence" value="ECO:0007669"/>
    <property type="project" value="UniProtKB-UniRule"/>
</dbReference>
<evidence type="ECO:0000256" key="15">
    <source>
        <dbReference type="ARBA" id="ARBA00047913"/>
    </source>
</evidence>
<dbReference type="NCBIfam" id="NF001913">
    <property type="entry name" value="PRK00696.1"/>
    <property type="match status" value="1"/>
</dbReference>
<evidence type="ECO:0000256" key="23">
    <source>
        <dbReference type="HAMAP-Rule" id="MF_03220"/>
    </source>
</evidence>
<evidence type="ECO:0000256" key="18">
    <source>
        <dbReference type="ARBA" id="ARBA00049075"/>
    </source>
</evidence>
<dbReference type="InterPro" id="IPR011761">
    <property type="entry name" value="ATP-grasp"/>
</dbReference>
<dbReference type="Gene3D" id="3.40.50.150">
    <property type="entry name" value="Vaccinia Virus protein VP39"/>
    <property type="match status" value="1"/>
</dbReference>
<organism evidence="25 26">
    <name type="scientific">Dimorphilus gyrociliatus</name>
    <dbReference type="NCBI Taxonomy" id="2664684"/>
    <lineage>
        <taxon>Eukaryota</taxon>
        <taxon>Metazoa</taxon>
        <taxon>Spiralia</taxon>
        <taxon>Lophotrochozoa</taxon>
        <taxon>Annelida</taxon>
        <taxon>Polychaeta</taxon>
        <taxon>Polychaeta incertae sedis</taxon>
        <taxon>Dinophilidae</taxon>
        <taxon>Dimorphilus</taxon>
    </lineage>
</organism>
<comment type="subunit">
    <text evidence="22">Subunit of the heterotrimeric GatCAB amidotransferase (AdT) complex, composed of A, B and C subunits.</text>
</comment>
<dbReference type="GO" id="GO:0042709">
    <property type="term" value="C:succinate-CoA ligase complex"/>
    <property type="evidence" value="ECO:0007669"/>
    <property type="project" value="TreeGrafter"/>
</dbReference>
<comment type="subcellular location">
    <subcellularLocation>
        <location evidence="22">Mitochondrion</location>
    </subcellularLocation>
</comment>
<dbReference type="FunFam" id="1.10.10.410:FF:000001">
    <property type="entry name" value="Aspartyl/glutamyl-tRNA(Asn/Gln) amidotransferase subunit B"/>
    <property type="match status" value="1"/>
</dbReference>
<feature type="site" description="Important for substrate specificity" evidence="23">
    <location>
        <position position="106"/>
    </location>
</feature>
<dbReference type="InterPro" id="IPR019012">
    <property type="entry name" value="RNA_cap_Gua-N2-MeTrfase"/>
</dbReference>
<evidence type="ECO:0000256" key="9">
    <source>
        <dbReference type="ARBA" id="ARBA00022917"/>
    </source>
</evidence>
<keyword evidence="9 22" id="KW-0648">Protein biosynthesis</keyword>
<dbReference type="Gene3D" id="1.10.10.410">
    <property type="match status" value="1"/>
</dbReference>
<dbReference type="InterPro" id="IPR018027">
    <property type="entry name" value="Asn/Gln_amidotransferase"/>
</dbReference>
<dbReference type="FunFam" id="3.40.50.261:FF:000001">
    <property type="entry name" value="Succinate--CoA ligase [ADP-forming] subunit beta"/>
    <property type="match status" value="1"/>
</dbReference>
<dbReference type="GO" id="GO:0000287">
    <property type="term" value="F:magnesium ion binding"/>
    <property type="evidence" value="ECO:0007669"/>
    <property type="project" value="UniProtKB-UniRule"/>
</dbReference>
<dbReference type="Pfam" id="PF00549">
    <property type="entry name" value="Ligase_CoA"/>
    <property type="match status" value="1"/>
</dbReference>
<feature type="binding site" evidence="23">
    <location>
        <begin position="325"/>
        <end position="327"/>
    </location>
    <ligand>
        <name>substrate</name>
        <note>ligand shared with subunit alpha</note>
    </ligand>
</feature>
<evidence type="ECO:0000256" key="13">
    <source>
        <dbReference type="ARBA" id="ARBA00047380"/>
    </source>
</evidence>
<evidence type="ECO:0000256" key="3">
    <source>
        <dbReference type="ARBA" id="ARBA00022532"/>
    </source>
</evidence>
<name>A0A7I8V5G1_9ANNE</name>
<comment type="similarity">
    <text evidence="2 22">Belongs to the GatB/GatE family. GatB subfamily.</text>
</comment>
<feature type="domain" description="ATP-grasp" evidence="24">
    <location>
        <begin position="1"/>
        <end position="230"/>
    </location>
</feature>
<dbReference type="HAMAP" id="MF_00121">
    <property type="entry name" value="GatB"/>
    <property type="match status" value="1"/>
</dbReference>
<dbReference type="EC" id="6.3.5.-" evidence="22"/>
<dbReference type="FunFam" id="3.30.470.20:FF:000002">
    <property type="entry name" value="Succinate--CoA ligase [ADP-forming] subunit beta"/>
    <property type="match status" value="1"/>
</dbReference>
<dbReference type="Pfam" id="PF02637">
    <property type="entry name" value="GatB_Yqey"/>
    <property type="match status" value="1"/>
</dbReference>
<dbReference type="InterPro" id="IPR013815">
    <property type="entry name" value="ATP_grasp_subdomain_1"/>
</dbReference>
<dbReference type="InterPro" id="IPR017958">
    <property type="entry name" value="Gln-tRNA_amidoTrfase_suB_CS"/>
</dbReference>
<keyword evidence="10" id="KW-0809">Transit peptide</keyword>
<gene>
    <name evidence="25" type="ORF">DGYR_LOCUS715</name>
</gene>
<dbReference type="InterPro" id="IPR029063">
    <property type="entry name" value="SAM-dependent_MTases_sf"/>
</dbReference>
<dbReference type="PROSITE" id="PS01234">
    <property type="entry name" value="GATB"/>
    <property type="match status" value="1"/>
</dbReference>
<dbReference type="PANTHER" id="PTHR11815:SF1">
    <property type="entry name" value="SUCCINATE--COA LIGASE [ADP-FORMING] SUBUNIT BETA, MITOCHONDRIAL"/>
    <property type="match status" value="1"/>
</dbReference>
<dbReference type="InterPro" id="IPR014746">
    <property type="entry name" value="Gln_synth/guanido_kin_cat_dom"/>
</dbReference>
<comment type="function">
    <text evidence="20">GTP-specific succinyl-CoA synthetase functions in the citric acid cycle (TCA), coupling the hydrolysis of succinyl-CoA to the synthesis of GTP and thus represents the only step of substrate-level phosphorylation in the TCA. The beta subunit provides nucleotide specificity of the enzyme and binds the substrate succinate, while the binding sites for coenzyme A and phosphate are found in the alpha subunit.</text>
</comment>
<keyword evidence="26" id="KW-1185">Reference proteome</keyword>
<dbReference type="GO" id="GO:0006099">
    <property type="term" value="P:tricarboxylic acid cycle"/>
    <property type="evidence" value="ECO:0007669"/>
    <property type="project" value="UniProtKB-UniRule"/>
</dbReference>
<feature type="binding site" evidence="23">
    <location>
        <position position="202"/>
    </location>
    <ligand>
        <name>Mg(2+)</name>
        <dbReference type="ChEBI" id="CHEBI:18420"/>
    </ligand>
</feature>
<dbReference type="InterPro" id="IPR006075">
    <property type="entry name" value="Asn/Gln-tRNA_Trfase_suB/E_cat"/>
</dbReference>
<dbReference type="OrthoDB" id="1722066at2759"/>
<dbReference type="Gene3D" id="3.30.470.20">
    <property type="entry name" value="ATP-grasp fold, B domain"/>
    <property type="match status" value="1"/>
</dbReference>
<feature type="binding site" evidence="23">
    <location>
        <position position="42"/>
    </location>
    <ligand>
        <name>ATP</name>
        <dbReference type="ChEBI" id="CHEBI:30616"/>
    </ligand>
</feature>
<dbReference type="NCBIfam" id="NF004014">
    <property type="entry name" value="PRK05477.1-4"/>
    <property type="match status" value="1"/>
</dbReference>
<evidence type="ECO:0000256" key="16">
    <source>
        <dbReference type="ARBA" id="ARBA00048740"/>
    </source>
</evidence>
<evidence type="ECO:0000256" key="5">
    <source>
        <dbReference type="ARBA" id="ARBA00022723"/>
    </source>
</evidence>
<comment type="subunit">
    <text evidence="23">Heterodimer of an alpha and a beta subunit. The beta subunit determines specificity for ATP.</text>
</comment>
<reference evidence="25 26" key="1">
    <citation type="submission" date="2020-08" db="EMBL/GenBank/DDBJ databases">
        <authorList>
            <person name="Hejnol A."/>
        </authorList>
    </citation>
    <scope>NUCLEOTIDE SEQUENCE [LARGE SCALE GENOMIC DNA]</scope>
</reference>
<keyword evidence="5 23" id="KW-0479">Metal-binding</keyword>
<evidence type="ECO:0000256" key="2">
    <source>
        <dbReference type="ARBA" id="ARBA00005306"/>
    </source>
</evidence>
<dbReference type="GO" id="GO:0004775">
    <property type="term" value="F:succinate-CoA ligase (ADP-forming) activity"/>
    <property type="evidence" value="ECO:0007669"/>
    <property type="project" value="UniProtKB-UniRule"/>
</dbReference>
<keyword evidence="8 23" id="KW-0460">Magnesium</keyword>
<comment type="pathway">
    <text evidence="1 23">Carbohydrate metabolism; tricarboxylic acid cycle; succinate from succinyl-CoA (ligase route): step 1/1.</text>
</comment>
<comment type="catalytic activity">
    <reaction evidence="15 22">
        <text>L-glutamyl-tRNA(Gln) + L-glutamine + ATP + H2O = L-glutaminyl-tRNA(Gln) + L-glutamate + ADP + phosphate + H(+)</text>
        <dbReference type="Rhea" id="RHEA:17521"/>
        <dbReference type="Rhea" id="RHEA-COMP:9681"/>
        <dbReference type="Rhea" id="RHEA-COMP:9684"/>
        <dbReference type="ChEBI" id="CHEBI:15377"/>
        <dbReference type="ChEBI" id="CHEBI:15378"/>
        <dbReference type="ChEBI" id="CHEBI:29985"/>
        <dbReference type="ChEBI" id="CHEBI:30616"/>
        <dbReference type="ChEBI" id="CHEBI:43474"/>
        <dbReference type="ChEBI" id="CHEBI:58359"/>
        <dbReference type="ChEBI" id="CHEBI:78520"/>
        <dbReference type="ChEBI" id="CHEBI:78521"/>
        <dbReference type="ChEBI" id="CHEBI:456216"/>
    </reaction>
</comment>
<dbReference type="PROSITE" id="PS01217">
    <property type="entry name" value="SUCCINYL_COA_LIG_3"/>
    <property type="match status" value="1"/>
</dbReference>
<comment type="catalytic activity">
    <reaction evidence="19">
        <text>GTP + succinate + CoA = succinyl-CoA + GDP + phosphate</text>
        <dbReference type="Rhea" id="RHEA:22120"/>
        <dbReference type="ChEBI" id="CHEBI:30031"/>
        <dbReference type="ChEBI" id="CHEBI:37565"/>
        <dbReference type="ChEBI" id="CHEBI:43474"/>
        <dbReference type="ChEBI" id="CHEBI:57287"/>
        <dbReference type="ChEBI" id="CHEBI:57292"/>
        <dbReference type="ChEBI" id="CHEBI:58189"/>
        <dbReference type="EC" id="6.2.1.4"/>
    </reaction>
</comment>
<evidence type="ECO:0000256" key="1">
    <source>
        <dbReference type="ARBA" id="ARBA00005064"/>
    </source>
</evidence>
<dbReference type="Gene3D" id="3.30.1490.20">
    <property type="entry name" value="ATP-grasp fold, A domain"/>
    <property type="match status" value="1"/>
</dbReference>
<feature type="binding site" evidence="23">
    <location>
        <position position="216"/>
    </location>
    <ligand>
        <name>Mg(2+)</name>
        <dbReference type="ChEBI" id="CHEBI:18420"/>
    </ligand>
</feature>
<dbReference type="InterPro" id="IPR023168">
    <property type="entry name" value="GatB_Yqey_C_2"/>
</dbReference>
<dbReference type="GO" id="GO:0005524">
    <property type="term" value="F:ATP binding"/>
    <property type="evidence" value="ECO:0007669"/>
    <property type="project" value="UniProtKB-UniRule"/>
</dbReference>
<evidence type="ECO:0000259" key="24">
    <source>
        <dbReference type="PROSITE" id="PS50975"/>
    </source>
</evidence>
<comment type="catalytic activity">
    <reaction evidence="18">
        <text>a 5'-end (N(7)-methyl 5'-triphosphoguanosine)-ribonucleoside in snRNA + S-adenosyl-L-methionine = a 5'-end (N(2),N(7)-dimethyl 5'-triphosphoguanosine)-ribonucleoside in snRNA + S-adenosyl-L-homocysteine + H(+)</text>
        <dbReference type="Rhea" id="RHEA:78471"/>
        <dbReference type="Rhea" id="RHEA-COMP:19085"/>
        <dbReference type="Rhea" id="RHEA-COMP:19087"/>
        <dbReference type="ChEBI" id="CHEBI:15378"/>
        <dbReference type="ChEBI" id="CHEBI:57856"/>
        <dbReference type="ChEBI" id="CHEBI:59789"/>
        <dbReference type="ChEBI" id="CHEBI:156461"/>
        <dbReference type="ChEBI" id="CHEBI:172880"/>
    </reaction>
    <physiologicalReaction direction="left-to-right" evidence="18">
        <dbReference type="Rhea" id="RHEA:78472"/>
    </physiologicalReaction>
</comment>
<dbReference type="HAMAP" id="MF_00558">
    <property type="entry name" value="Succ_CoA_beta"/>
    <property type="match status" value="1"/>
</dbReference>
<dbReference type="GO" id="GO:0036261">
    <property type="term" value="P:7-methylguanosine cap hypermethylation"/>
    <property type="evidence" value="ECO:0007669"/>
    <property type="project" value="InterPro"/>
</dbReference>
<dbReference type="Pfam" id="PF02934">
    <property type="entry name" value="GatB_N"/>
    <property type="match status" value="1"/>
</dbReference>
<comment type="catalytic activity">
    <reaction evidence="17">
        <text>a 5'-end (N(2),N(7)-dimethyl 5'-triphosphoguanosine)-ribonucleoside in snRNA + S-adenosyl-L-methionine = a 5'-end (N(2),N(2),N(7)-trimethyl 5'-triphosphoguanosine)-ribonucleoside in snRNA + S-adenosyl-L-homocysteine + H(+)</text>
        <dbReference type="Rhea" id="RHEA:78479"/>
        <dbReference type="Rhea" id="RHEA-COMP:19087"/>
        <dbReference type="Rhea" id="RHEA-COMP:19089"/>
        <dbReference type="ChEBI" id="CHEBI:15378"/>
        <dbReference type="ChEBI" id="CHEBI:57856"/>
        <dbReference type="ChEBI" id="CHEBI:59789"/>
        <dbReference type="ChEBI" id="CHEBI:167623"/>
        <dbReference type="ChEBI" id="CHEBI:172880"/>
    </reaction>
    <physiologicalReaction direction="left-to-right" evidence="17">
        <dbReference type="Rhea" id="RHEA:78480"/>
    </physiologicalReaction>
</comment>
<comment type="cofactor">
    <cofactor evidence="23">
        <name>Mg(2+)</name>
        <dbReference type="ChEBI" id="CHEBI:18420"/>
    </cofactor>
    <text evidence="23">Binds 1 Mg(2+) ion per subunit.</text>
</comment>
<comment type="similarity">
    <text evidence="23">Belongs to the succinate/malate CoA ligase beta subunit family. ATP-specific subunit beta subfamily.</text>
</comment>
<dbReference type="PANTHER" id="PTHR11815">
    <property type="entry name" value="SUCCINYL-COA SYNTHETASE BETA CHAIN"/>
    <property type="match status" value="1"/>
</dbReference>
<comment type="catalytic activity">
    <reaction evidence="23">
        <text>succinate + ATP + CoA = succinyl-CoA + ADP + phosphate</text>
        <dbReference type="Rhea" id="RHEA:17661"/>
        <dbReference type="ChEBI" id="CHEBI:30031"/>
        <dbReference type="ChEBI" id="CHEBI:30616"/>
        <dbReference type="ChEBI" id="CHEBI:43474"/>
        <dbReference type="ChEBI" id="CHEBI:57287"/>
        <dbReference type="ChEBI" id="CHEBI:57292"/>
        <dbReference type="ChEBI" id="CHEBI:456216"/>
        <dbReference type="EC" id="6.2.1.5"/>
    </reaction>
</comment>
<dbReference type="SMART" id="SM00845">
    <property type="entry name" value="GatB_Yqey"/>
    <property type="match status" value="1"/>
</dbReference>
<evidence type="ECO:0000256" key="8">
    <source>
        <dbReference type="ARBA" id="ARBA00022842"/>
    </source>
</evidence>
<dbReference type="SUPFAM" id="SSF55931">
    <property type="entry name" value="Glutamine synthetase/guanido kinase"/>
    <property type="match status" value="1"/>
</dbReference>
<sequence>MNLLMENGISVPKYKVAESANEVNKIAKKYGEITGTKDVVLKAQVLAGGRGKGSFDSGLKGGVKIVFNEKEAEEVASKMIGHKIFTKQTGELGRIVNKVMVCERLYSRREYYFAITMDRKHAGPVLLASSQGGMDIEEVAKESPESIVTEPVDINTGIKKEQAERVAEAMGFTGNQAVQAADYIEKLYNVFINYDATLIEINPMAEDATGKVYCMDCKINFDDNAAYRQKEIHKLRDWSQEDPREEVASKAGLNYIGLDGSVGCLVNGAGLAMSTMDIIKLHGGSPANFLDLGGGATAEQVTEAFRLITSDKTRVKAILVNIFGGIMRCDVIAKGIIDAAQTLNLNIPVVVRLQGTRVEDAKALIAASGLRILSCDNLDDAAKMVVRLSDIVALAKEAAVDVKFELPLSLQWNSEDEEFQGPKRKRKKKSEHKSKEVNWDRLETVPLNEEDVLLDFNDYWMKNGEQHTWDIWVQKYSDFLQSDNVEQDTIDVGNDSNKDTVADNYETTDEPATIENSCQSENVSNQSNNEQTGWSEEWLELWNEHVSETSYHYFALYPKLQKKIENKRKVQSSTDEKGEDSGETYLQNEAELMENMDLPICFGKRTDNWKKDANITSNVETLNKGESDNDSGPEEYSSKFTRQAEFQLEETLDKQDMLSISEAKTNENAESTKHFFENLYLSQNEQLFNAHVTFPKVDIINYDEIDRKRRPVKKKKKKKKKKQKQNLDSKSLIHSVKNILQGSETEFHSCFEKSDDMYISAEDDGDDDKDEIEDETAEALIAKDKSTKISEAINVLPDERCDATEESTGAEVWSDEMKEGKIYIGGSNSGKIDRSIYKYWYQRYLLFSKFDDGIMLDHEGWFSVTPEIIAKHVAERCKCDVIVDAFCGAGGNTIQFALTCKRVIAIDIDPVKLKCAKNNAKIYGVEDKIEFIQGDFLKVYPTLKCDVAFLSPPWGGPEYSNTDVFDLEKIEPCKRGYVGVIGLEVHAQINSKTKLFSGASTEFFGLTNNQVAPLDASLPGTLPILNRRCVEVAVLTASALKCKINRVSKFDRKHYFYADLPAGYQITQYWEPIAEDGKLEYLVVENNKVNVKQAKITRIQLEQDSGRSIHDLDNRKTFIDLNRAGIGLLEIITEPDFQSGLEAASFVRELQSVLRIIGASDGRMDRGSLRVDANISVHKPGTPLGTRTEIKNISSPKNVARAISFEIKRQLKLIEKGMEIENETRSFDSENNETVEMRDKEKLQDYRFMPELNLPPLRIYDDLHPPPPNSDSDQIINVDTIRKSLPALPKKIRESLRERFDLSLLQTSILLNEEGLREYFENSVNFLTDKIKKRVMMIYNLLVNNVLGELNSRNLTFAECPIQPSNIAEIVNLLESEKISKTAAQSIISELFNVQDLTTTEAVNNLNLWQENDSNRIEEICINAIKNNKDIVNAYRSGKKKAKNALIGSIMKEGGGKLNPKMVNRILTDLMRGGK</sequence>
<dbReference type="Proteomes" id="UP000549394">
    <property type="component" value="Unassembled WGS sequence"/>
</dbReference>
<protein>
    <recommendedName>
        <fullName evidence="22 23">Multifunctional fusion protein</fullName>
    </recommendedName>
    <domain>
        <recommendedName>
            <fullName evidence="23">Succinate--CoA ligase [ADP-forming] subunit beta, mitochondrial</fullName>
            <ecNumber evidence="23">6.2.1.5</ecNumber>
        </recommendedName>
        <alternativeName>
            <fullName evidence="23">ATP-specific succinyl-CoA synthetase subunit beta</fullName>
        </alternativeName>
        <alternativeName>
            <fullName evidence="23">Succinyl-CoA synthetase beta-A chain</fullName>
            <shortName evidence="23">A-SCS</shortName>
            <shortName evidence="23">SCS-betaA</shortName>
        </alternativeName>
    </domain>
    <domain>
        <recommendedName>
            <fullName evidence="22">Glutamyl-tRNA(Gln) amidotransferase subunit B, mitochondrial</fullName>
            <shortName evidence="22">Glu-AdT subunit B</shortName>
            <ecNumber evidence="22">6.3.5.-</ecNumber>
        </recommendedName>
    </domain>
</protein>
<dbReference type="PROSITE" id="PS50975">
    <property type="entry name" value="ATP_GRASP"/>
    <property type="match status" value="1"/>
</dbReference>
<dbReference type="SUPFAM" id="SSF53335">
    <property type="entry name" value="S-adenosyl-L-methionine-dependent methyltransferases"/>
    <property type="match status" value="1"/>
</dbReference>
<dbReference type="NCBIfam" id="NF004012">
    <property type="entry name" value="PRK05477.1-2"/>
    <property type="match status" value="1"/>
</dbReference>
<evidence type="ECO:0000256" key="17">
    <source>
        <dbReference type="ARBA" id="ARBA00048763"/>
    </source>
</evidence>
<comment type="catalytic activity">
    <reaction evidence="13">
        <text>L-aspartyl-tRNA(Asn) + L-glutamine + ATP + H2O = L-asparaginyl-tRNA(Asn) + L-glutamate + ADP + phosphate + 2 H(+)</text>
        <dbReference type="Rhea" id="RHEA:14513"/>
        <dbReference type="Rhea" id="RHEA-COMP:9674"/>
        <dbReference type="Rhea" id="RHEA-COMP:9677"/>
        <dbReference type="ChEBI" id="CHEBI:15377"/>
        <dbReference type="ChEBI" id="CHEBI:15378"/>
        <dbReference type="ChEBI" id="CHEBI:29985"/>
        <dbReference type="ChEBI" id="CHEBI:30616"/>
        <dbReference type="ChEBI" id="CHEBI:43474"/>
        <dbReference type="ChEBI" id="CHEBI:58359"/>
        <dbReference type="ChEBI" id="CHEBI:78515"/>
        <dbReference type="ChEBI" id="CHEBI:78516"/>
        <dbReference type="ChEBI" id="CHEBI:456216"/>
    </reaction>
</comment>
<comment type="subunit">
    <text evidence="21">Heterodimer of an alpha and a beta subunit. The beta subunit determines specificity for GTP.</text>
</comment>
<dbReference type="GO" id="GO:0004776">
    <property type="term" value="F:succinate-CoA ligase (GDP-forming) activity"/>
    <property type="evidence" value="ECO:0007669"/>
    <property type="project" value="UniProtKB-EC"/>
</dbReference>
<dbReference type="Pfam" id="PF08442">
    <property type="entry name" value="ATP-grasp_2"/>
    <property type="match status" value="1"/>
</dbReference>
<evidence type="ECO:0000256" key="14">
    <source>
        <dbReference type="ARBA" id="ARBA00047418"/>
    </source>
</evidence>
<feature type="site" description="Important for substrate specificity" evidence="23">
    <location>
        <position position="38"/>
    </location>
</feature>
<evidence type="ECO:0000256" key="7">
    <source>
        <dbReference type="ARBA" id="ARBA00022840"/>
    </source>
</evidence>
<dbReference type="InterPro" id="IPR013650">
    <property type="entry name" value="ATP-grasp_succ-CoA_synth-type"/>
</dbReference>
<accession>A0A7I8V5G1</accession>
<evidence type="ECO:0000313" key="25">
    <source>
        <dbReference type="EMBL" id="CAD5111419.1"/>
    </source>
</evidence>
<dbReference type="InterPro" id="IPR016102">
    <property type="entry name" value="Succinyl-CoA_synth-like"/>
</dbReference>
<dbReference type="Gene3D" id="3.40.50.261">
    <property type="entry name" value="Succinyl-CoA synthetase domains"/>
    <property type="match status" value="1"/>
</dbReference>
<proteinExistence type="inferred from homology"/>
<dbReference type="SUPFAM" id="SSF56059">
    <property type="entry name" value="Glutathione synthetase ATP-binding domain-like"/>
    <property type="match status" value="1"/>
</dbReference>
<dbReference type="UniPathway" id="UPA00223">
    <property type="reaction ID" value="UER00999"/>
</dbReference>
<comment type="caution">
    <text evidence="25">The sequence shown here is derived from an EMBL/GenBank/DDBJ whole genome shotgun (WGS) entry which is preliminary data.</text>
</comment>
<evidence type="ECO:0000256" key="4">
    <source>
        <dbReference type="ARBA" id="ARBA00022598"/>
    </source>
</evidence>
<dbReference type="HAMAP" id="MF_03220">
    <property type="entry name" value="Succ_CoA_betaA_euk"/>
    <property type="match status" value="1"/>
</dbReference>
<evidence type="ECO:0000256" key="22">
    <source>
        <dbReference type="HAMAP-Rule" id="MF_03147"/>
    </source>
</evidence>
<dbReference type="SUPFAM" id="SSF52210">
    <property type="entry name" value="Succinyl-CoA synthetase domains"/>
    <property type="match status" value="1"/>
</dbReference>
<dbReference type="EC" id="6.2.1.5" evidence="23"/>
<dbReference type="InterPro" id="IPR005811">
    <property type="entry name" value="SUCC_ACL_C"/>
</dbReference>
<feature type="binding site" evidence="23">
    <location>
        <position position="267"/>
    </location>
    <ligand>
        <name>substrate</name>
        <note>ligand shared with subunit alpha</note>
    </ligand>
</feature>
<evidence type="ECO:0000313" key="26">
    <source>
        <dbReference type="Proteomes" id="UP000549394"/>
    </source>
</evidence>
<dbReference type="Pfam" id="PF09445">
    <property type="entry name" value="Methyltransf_15"/>
    <property type="match status" value="1"/>
</dbReference>
<dbReference type="GO" id="GO:0032543">
    <property type="term" value="P:mitochondrial translation"/>
    <property type="evidence" value="ECO:0007669"/>
    <property type="project" value="UniProtKB-UniRule"/>
</dbReference>
<dbReference type="GO" id="GO:0070681">
    <property type="term" value="P:glutaminyl-tRNAGln biosynthesis via transamidation"/>
    <property type="evidence" value="ECO:0007669"/>
    <property type="project" value="UniProtKB-UniRule"/>
</dbReference>
<evidence type="ECO:0000256" key="11">
    <source>
        <dbReference type="ARBA" id="ARBA00023128"/>
    </source>
</evidence>
<keyword evidence="3 23" id="KW-0816">Tricarboxylic acid cycle</keyword>
<comment type="similarity">
    <text evidence="12">Belongs to the methyltransferase superfamily. Trimethylguanosine synthase family.</text>
</comment>
<keyword evidence="6 22" id="KW-0547">Nucleotide-binding</keyword>
<comment type="catalytic activity">
    <reaction evidence="14">
        <text>a 5'-end (N(2),N(7)-dimethyl 5'-triphosphoguanosine)-ribonucleoside in snoRNA + S-adenosyl-L-methionine = a 5'-end (N(2),N(2),N(7)-trimethyl 5'-triphosphoguanosine)-ribonucleoside in snoRNA + S-adenosyl-L-homocysteine + H(+)</text>
        <dbReference type="Rhea" id="RHEA:78507"/>
        <dbReference type="Rhea" id="RHEA-COMP:19088"/>
        <dbReference type="Rhea" id="RHEA-COMP:19090"/>
        <dbReference type="ChEBI" id="CHEBI:15378"/>
        <dbReference type="ChEBI" id="CHEBI:57856"/>
        <dbReference type="ChEBI" id="CHEBI:59789"/>
        <dbReference type="ChEBI" id="CHEBI:167623"/>
        <dbReference type="ChEBI" id="CHEBI:172880"/>
    </reaction>
    <physiologicalReaction direction="left-to-right" evidence="14">
        <dbReference type="Rhea" id="RHEA:78508"/>
    </physiologicalReaction>
</comment>
<evidence type="ECO:0000256" key="12">
    <source>
        <dbReference type="ARBA" id="ARBA00025783"/>
    </source>
</evidence>
<dbReference type="GO" id="GO:0006104">
    <property type="term" value="P:succinyl-CoA metabolic process"/>
    <property type="evidence" value="ECO:0007669"/>
    <property type="project" value="TreeGrafter"/>
</dbReference>
<dbReference type="NCBIfam" id="TIGR00133">
    <property type="entry name" value="gatB"/>
    <property type="match status" value="1"/>
</dbReference>
<feature type="binding site" evidence="23">
    <location>
        <begin position="49"/>
        <end position="51"/>
    </location>
    <ligand>
        <name>ATP</name>
        <dbReference type="ChEBI" id="CHEBI:30616"/>
    </ligand>
</feature>
<evidence type="ECO:0000256" key="10">
    <source>
        <dbReference type="ARBA" id="ARBA00022946"/>
    </source>
</evidence>
<evidence type="ECO:0000256" key="19">
    <source>
        <dbReference type="ARBA" id="ARBA00052879"/>
    </source>
</evidence>
<evidence type="ECO:0000256" key="20">
    <source>
        <dbReference type="ARBA" id="ARBA00053833"/>
    </source>
</evidence>
<dbReference type="InterPro" id="IPR004413">
    <property type="entry name" value="GatB"/>
</dbReference>
<dbReference type="SUPFAM" id="SSF89095">
    <property type="entry name" value="GatB/YqeY motif"/>
    <property type="match status" value="1"/>
</dbReference>
<dbReference type="GO" id="GO:0008168">
    <property type="term" value="F:methyltransferase activity"/>
    <property type="evidence" value="ECO:0007669"/>
    <property type="project" value="InterPro"/>
</dbReference>
<comment type="catalytic activity">
    <reaction evidence="16">
        <text>a 5'-end (N(7)-methyl 5'-triphosphoguanosine)-ribonucleoside in snoRNA + S-adenosyl-L-methionine = a 5'-end (N(2),N(7)-dimethyl 5'-triphosphoguanosine)-ribonucleoside in snoRNA + S-adenosyl-L-homocysteine + H(+)</text>
        <dbReference type="Rhea" id="RHEA:78475"/>
        <dbReference type="Rhea" id="RHEA-COMP:19086"/>
        <dbReference type="Rhea" id="RHEA-COMP:19088"/>
        <dbReference type="ChEBI" id="CHEBI:15378"/>
        <dbReference type="ChEBI" id="CHEBI:57856"/>
        <dbReference type="ChEBI" id="CHEBI:59789"/>
        <dbReference type="ChEBI" id="CHEBI:156461"/>
        <dbReference type="ChEBI" id="CHEBI:172880"/>
    </reaction>
    <physiologicalReaction direction="left-to-right" evidence="16">
        <dbReference type="Rhea" id="RHEA:78476"/>
    </physiologicalReaction>
</comment>
<dbReference type="CDD" id="cd02440">
    <property type="entry name" value="AdoMet_MTases"/>
    <property type="match status" value="1"/>
</dbReference>
<comment type="function">
    <text evidence="23">ATP-specific succinyl-CoA synthetase functions in the citric acid cycle (TCA), coupling the hydrolysis of succinyl-CoA to the synthesis of ATP and thus represents the only step of substrate-level phosphorylation in the TCA. The beta subunit provides nucleotide specificity of the enzyme and binds the substrate succinate, while the binding sites for coenzyme A and phosphate are found in the alpha subunit.</text>
</comment>
<keyword evidence="7 22" id="KW-0067">ATP-binding</keyword>
<dbReference type="InterPro" id="IPR005809">
    <property type="entry name" value="Succ_CoA_ligase-like_bsu"/>
</dbReference>
<dbReference type="InterPro" id="IPR034723">
    <property type="entry name" value="Succ_CoA_betaA_euk"/>
</dbReference>
<keyword evidence="4 22" id="KW-0436">Ligase</keyword>
<keyword evidence="11 22" id="KW-0496">Mitochondrion</keyword>
<dbReference type="GO" id="GO:0005739">
    <property type="term" value="C:mitochondrion"/>
    <property type="evidence" value="ECO:0007669"/>
    <property type="project" value="UniProtKB-SubCell"/>
</dbReference>
<evidence type="ECO:0000256" key="21">
    <source>
        <dbReference type="ARBA" id="ARBA00063570"/>
    </source>
</evidence>
<comment type="function">
    <text evidence="22">Allows the formation of correctly charged Gln-tRNA(Gln) through the transamidation of misacylated Glu-tRNA(Gln) in the mitochondria. The reaction takes place in the presence of glutamine and ATP through an activated gamma-phospho-Glu-tRNA(Gln).</text>
</comment>
<dbReference type="GO" id="GO:0050567">
    <property type="term" value="F:glutaminyl-tRNA synthase (glutamine-hydrolyzing) activity"/>
    <property type="evidence" value="ECO:0007669"/>
    <property type="project" value="UniProtKB-UniRule"/>
</dbReference>
<dbReference type="FunFam" id="3.30.1490.20:FF:000004">
    <property type="entry name" value="Succinate--CoA ligase [ADP-forming] subunit beta, mitochondrial"/>
    <property type="match status" value="1"/>
</dbReference>
<dbReference type="InterPro" id="IPR003789">
    <property type="entry name" value="Asn/Gln_tRNA_amidoTrase-B-like"/>
</dbReference>